<protein>
    <submittedName>
        <fullName evidence="1">Uncharacterized protein</fullName>
    </submittedName>
</protein>
<name>A0A8D8YZH6_9HEMI</name>
<sequence>MIELWRMLDILRFHSNCPICYYCTGGCSLLESDNLTCLRILSMCLCLVDSLASCVSQQSSTRLRDLISEKANQFVTRMKYDVLARSEERVRVGGITGKILLTFLMN</sequence>
<accession>A0A8D8YZH6</accession>
<organism evidence="1">
    <name type="scientific">Cacopsylla melanoneura</name>
    <dbReference type="NCBI Taxonomy" id="428564"/>
    <lineage>
        <taxon>Eukaryota</taxon>
        <taxon>Metazoa</taxon>
        <taxon>Ecdysozoa</taxon>
        <taxon>Arthropoda</taxon>
        <taxon>Hexapoda</taxon>
        <taxon>Insecta</taxon>
        <taxon>Pterygota</taxon>
        <taxon>Neoptera</taxon>
        <taxon>Paraneoptera</taxon>
        <taxon>Hemiptera</taxon>
        <taxon>Sternorrhyncha</taxon>
        <taxon>Psylloidea</taxon>
        <taxon>Psyllidae</taxon>
        <taxon>Psyllinae</taxon>
        <taxon>Cacopsylla</taxon>
    </lineage>
</organism>
<dbReference type="EMBL" id="HBUF01404374">
    <property type="protein sequence ID" value="CAG6737724.1"/>
    <property type="molecule type" value="Transcribed_RNA"/>
</dbReference>
<proteinExistence type="predicted"/>
<dbReference type="AlphaFoldDB" id="A0A8D8YZH6"/>
<reference evidence="1" key="1">
    <citation type="submission" date="2021-05" db="EMBL/GenBank/DDBJ databases">
        <authorList>
            <person name="Alioto T."/>
            <person name="Alioto T."/>
            <person name="Gomez Garrido J."/>
        </authorList>
    </citation>
    <scope>NUCLEOTIDE SEQUENCE</scope>
</reference>
<evidence type="ECO:0000313" key="1">
    <source>
        <dbReference type="EMBL" id="CAG6737724.1"/>
    </source>
</evidence>